<evidence type="ECO:0000256" key="2">
    <source>
        <dbReference type="ARBA" id="ARBA00023242"/>
    </source>
</evidence>
<gene>
    <name evidence="5" type="ORF">N0F65_000540</name>
</gene>
<name>A0AAV2Z403_9STRA</name>
<protein>
    <recommendedName>
        <fullName evidence="4">CCT domain-containing protein</fullName>
    </recommendedName>
</protein>
<comment type="caution">
    <text evidence="5">The sequence shown here is derived from an EMBL/GenBank/DDBJ whole genome shotgun (WGS) entry which is preliminary data.</text>
</comment>
<feature type="domain" description="CCT" evidence="4">
    <location>
        <begin position="247"/>
        <end position="289"/>
    </location>
</feature>
<accession>A0AAV2Z403</accession>
<dbReference type="GO" id="GO:0005634">
    <property type="term" value="C:nucleus"/>
    <property type="evidence" value="ECO:0007669"/>
    <property type="project" value="UniProtKB-SubCell"/>
</dbReference>
<feature type="region of interest" description="Disordered" evidence="3">
    <location>
        <begin position="195"/>
        <end position="218"/>
    </location>
</feature>
<evidence type="ECO:0000256" key="3">
    <source>
        <dbReference type="SAM" id="MobiDB-lite"/>
    </source>
</evidence>
<reference evidence="5" key="1">
    <citation type="submission" date="2022-11" db="EMBL/GenBank/DDBJ databases">
        <authorList>
            <person name="Morgan W.R."/>
            <person name="Tartar A."/>
        </authorList>
    </citation>
    <scope>NUCLEOTIDE SEQUENCE</scope>
    <source>
        <strain evidence="5">ARSEF 373</strain>
    </source>
</reference>
<dbReference type="Proteomes" id="UP001146120">
    <property type="component" value="Unassembled WGS sequence"/>
</dbReference>
<evidence type="ECO:0000256" key="1">
    <source>
        <dbReference type="ARBA" id="ARBA00004123"/>
    </source>
</evidence>
<evidence type="ECO:0000259" key="4">
    <source>
        <dbReference type="PROSITE" id="PS51017"/>
    </source>
</evidence>
<evidence type="ECO:0000313" key="5">
    <source>
        <dbReference type="EMBL" id="DBA00355.1"/>
    </source>
</evidence>
<feature type="compositionally biased region" description="Acidic residues" evidence="3">
    <location>
        <begin position="124"/>
        <end position="146"/>
    </location>
</feature>
<dbReference type="InterPro" id="IPR010402">
    <property type="entry name" value="CCT_domain"/>
</dbReference>
<dbReference type="AlphaFoldDB" id="A0AAV2Z403"/>
<reference evidence="5" key="2">
    <citation type="journal article" date="2023" name="Microbiol Resour">
        <title>Decontamination and Annotation of the Draft Genome Sequence of the Oomycete Lagenidium giganteum ARSEF 373.</title>
        <authorList>
            <person name="Morgan W.R."/>
            <person name="Tartar A."/>
        </authorList>
    </citation>
    <scope>NUCLEOTIDE SEQUENCE</scope>
    <source>
        <strain evidence="5">ARSEF 373</strain>
    </source>
</reference>
<dbReference type="EMBL" id="DAKRPA010000065">
    <property type="protein sequence ID" value="DBA00355.1"/>
    <property type="molecule type" value="Genomic_DNA"/>
</dbReference>
<comment type="subcellular location">
    <subcellularLocation>
        <location evidence="1">Nucleus</location>
    </subcellularLocation>
</comment>
<proteinExistence type="predicted"/>
<organism evidence="5 6">
    <name type="scientific">Lagenidium giganteum</name>
    <dbReference type="NCBI Taxonomy" id="4803"/>
    <lineage>
        <taxon>Eukaryota</taxon>
        <taxon>Sar</taxon>
        <taxon>Stramenopiles</taxon>
        <taxon>Oomycota</taxon>
        <taxon>Peronosporomycetes</taxon>
        <taxon>Pythiales</taxon>
        <taxon>Pythiaceae</taxon>
    </lineage>
</organism>
<keyword evidence="2" id="KW-0539">Nucleus</keyword>
<feature type="region of interest" description="Disordered" evidence="3">
    <location>
        <begin position="113"/>
        <end position="151"/>
    </location>
</feature>
<sequence>MLKEVEETSWLHGAMNWNDWQFATEKPVMVEECGVLLDNVSDDKLARDVDDLSAIFEELAGEVEEIEVPVASPEGGAEQPSEWISDLDADALNIDEISDAFEVLAAEQEALMNRQEGESVAESGSEEDEEDDGDEVMDSDEEEECGAGDNRAFSVRIIPAAPTWISSAPIDPRSCIRSPVFKDLDSRIPRVNIPRIDFSPPTQRTGVKAPTVSPLHMSPKADKVKSSVYKHDPSTCWICKSDKSEDRKRALHRYQEKRTRRNWKKGPRYSGRSNVATSRVRNGGRFICTAQWI</sequence>
<dbReference type="PROSITE" id="PS51017">
    <property type="entry name" value="CCT"/>
    <property type="match status" value="1"/>
</dbReference>
<keyword evidence="6" id="KW-1185">Reference proteome</keyword>
<dbReference type="Pfam" id="PF06203">
    <property type="entry name" value="CCT"/>
    <property type="match status" value="1"/>
</dbReference>
<evidence type="ECO:0000313" key="6">
    <source>
        <dbReference type="Proteomes" id="UP001146120"/>
    </source>
</evidence>